<dbReference type="Gene3D" id="1.20.120.910">
    <property type="entry name" value="DksA, coiled-coil domain"/>
    <property type="match status" value="1"/>
</dbReference>
<evidence type="ECO:0000256" key="3">
    <source>
        <dbReference type="ARBA" id="ARBA00022833"/>
    </source>
</evidence>
<evidence type="ECO:0000313" key="7">
    <source>
        <dbReference type="Proteomes" id="UP001623232"/>
    </source>
</evidence>
<evidence type="ECO:0000256" key="4">
    <source>
        <dbReference type="PROSITE-ProRule" id="PRU00510"/>
    </source>
</evidence>
<dbReference type="Proteomes" id="UP001623232">
    <property type="component" value="Chromosome"/>
</dbReference>
<protein>
    <submittedName>
        <fullName evidence="6">TraR/DksA C4-type zinc finger protein</fullName>
    </submittedName>
</protein>
<dbReference type="EMBL" id="CP123584">
    <property type="protein sequence ID" value="WZK90778.1"/>
    <property type="molecule type" value="Genomic_DNA"/>
</dbReference>
<evidence type="ECO:0000313" key="6">
    <source>
        <dbReference type="EMBL" id="WZK90778.1"/>
    </source>
</evidence>
<keyword evidence="3" id="KW-0862">Zinc</keyword>
<dbReference type="PROSITE" id="PS51128">
    <property type="entry name" value="ZF_DKSA_2"/>
    <property type="match status" value="1"/>
</dbReference>
<keyword evidence="2" id="KW-0863">Zinc-finger</keyword>
<evidence type="ECO:0000256" key="1">
    <source>
        <dbReference type="ARBA" id="ARBA00022723"/>
    </source>
</evidence>
<dbReference type="SUPFAM" id="SSF57716">
    <property type="entry name" value="Glucocorticoid receptor-like (DNA-binding domain)"/>
    <property type="match status" value="1"/>
</dbReference>
<accession>A0ABZ2XYM4</accession>
<feature type="domain" description="Zinc finger DksA/TraR C4-type" evidence="5">
    <location>
        <begin position="81"/>
        <end position="111"/>
    </location>
</feature>
<evidence type="ECO:0000256" key="2">
    <source>
        <dbReference type="ARBA" id="ARBA00022771"/>
    </source>
</evidence>
<name>A0ABZ2XYM4_9RHOB</name>
<organism evidence="6 7">
    <name type="scientific">Aliisedimentitalea scapharcae</name>
    <dbReference type="NCBI Taxonomy" id="1524259"/>
    <lineage>
        <taxon>Bacteria</taxon>
        <taxon>Pseudomonadati</taxon>
        <taxon>Pseudomonadota</taxon>
        <taxon>Alphaproteobacteria</taxon>
        <taxon>Rhodobacterales</taxon>
        <taxon>Roseobacteraceae</taxon>
        <taxon>Aliisedimentitalea</taxon>
    </lineage>
</organism>
<keyword evidence="1" id="KW-0479">Metal-binding</keyword>
<dbReference type="Pfam" id="PF01258">
    <property type="entry name" value="zf-dskA_traR"/>
    <property type="match status" value="1"/>
</dbReference>
<sequence>MTPLEINEFQALIHARLQELQDENALGKEGQAIVTLDQQSVGRLSRMDALQNQAMANAQRTRRDQEEHLLHQALARLQEDDYGYCEDCGDDIPTARLKLNLIATRCISCASG</sequence>
<reference evidence="6 7" key="1">
    <citation type="submission" date="2023-04" db="EMBL/GenBank/DDBJ databases">
        <title>Complete genome sequence of Alisedimentitalea scapharcae.</title>
        <authorList>
            <person name="Rong J.-C."/>
            <person name="Yi M.-L."/>
            <person name="Zhao Q."/>
        </authorList>
    </citation>
    <scope>NUCLEOTIDE SEQUENCE [LARGE SCALE GENOMIC DNA]</scope>
    <source>
        <strain evidence="6 7">KCTC 42119</strain>
    </source>
</reference>
<feature type="zinc finger region" description="dksA C4-type" evidence="4">
    <location>
        <begin position="85"/>
        <end position="109"/>
    </location>
</feature>
<dbReference type="PANTHER" id="PTHR33823">
    <property type="entry name" value="RNA POLYMERASE-BINDING TRANSCRIPTION FACTOR DKSA-RELATED"/>
    <property type="match status" value="1"/>
</dbReference>
<proteinExistence type="predicted"/>
<gene>
    <name evidence="6" type="ORF">QEZ52_09585</name>
</gene>
<keyword evidence="7" id="KW-1185">Reference proteome</keyword>
<dbReference type="RefSeq" id="WP_406649843.1">
    <property type="nucleotide sequence ID" value="NZ_CP123584.1"/>
</dbReference>
<dbReference type="PANTHER" id="PTHR33823:SF2">
    <property type="entry name" value="RNA POLYMERASE-BINDING TRANSCRIPTION FACTOR DKSA"/>
    <property type="match status" value="1"/>
</dbReference>
<evidence type="ECO:0000259" key="5">
    <source>
        <dbReference type="Pfam" id="PF01258"/>
    </source>
</evidence>
<dbReference type="InterPro" id="IPR000962">
    <property type="entry name" value="Znf_DskA_TraR"/>
</dbReference>